<dbReference type="PANTHER" id="PTHR31065">
    <property type="entry name" value="PLATZ TRANSCRIPTION FACTOR FAMILY PROTEIN"/>
    <property type="match status" value="1"/>
</dbReference>
<evidence type="ECO:0000313" key="3">
    <source>
        <dbReference type="RefSeq" id="XP_010271215.1"/>
    </source>
</evidence>
<accession>A0A1U8AT71</accession>
<dbReference type="InterPro" id="IPR000315">
    <property type="entry name" value="Znf_B-box"/>
</dbReference>
<name>A0A1U8AT71_NELNU</name>
<dbReference type="SUPFAM" id="SSF57845">
    <property type="entry name" value="B-box zinc-binding domain"/>
    <property type="match status" value="1"/>
</dbReference>
<dbReference type="GeneID" id="104607293"/>
<dbReference type="PANTHER" id="PTHR31065:SF41">
    <property type="entry name" value="PLATZ TRANSCRIPTION FACTOR FAMILY PROTEIN"/>
    <property type="match status" value="1"/>
</dbReference>
<organism evidence="2 3">
    <name type="scientific">Nelumbo nucifera</name>
    <name type="common">Sacred lotus</name>
    <dbReference type="NCBI Taxonomy" id="4432"/>
    <lineage>
        <taxon>Eukaryota</taxon>
        <taxon>Viridiplantae</taxon>
        <taxon>Streptophyta</taxon>
        <taxon>Embryophyta</taxon>
        <taxon>Tracheophyta</taxon>
        <taxon>Spermatophyta</taxon>
        <taxon>Magnoliopsida</taxon>
        <taxon>Proteales</taxon>
        <taxon>Nelumbonaceae</taxon>
        <taxon>Nelumbo</taxon>
    </lineage>
</organism>
<sequence length="225" mass="25638">MVGYAIHLKKKKKPEWLEVLLKSKFFGPCFDHQELKKNEMNVYCVECNRCICQHCLSSSAHYLHLLLQIRRYVYNDVVRLHDMQKHLDCSKVQPYTINGAKVIFLNPRPQSKPSKSNCGSSCLVCERGLTEPNCYCSIACKVSVLKEDAKRKQSPPYITFKIPEFSDLSAKENQNAEPNSREEESSNLTTESSAGNTLHPCLNSALKPRGQLHKRKGIPRRAPLC</sequence>
<dbReference type="AlphaFoldDB" id="A0A1U8AT71"/>
<gene>
    <name evidence="3" type="primary">LOC104607293</name>
</gene>
<dbReference type="Pfam" id="PF04640">
    <property type="entry name" value="PLATZ"/>
    <property type="match status" value="1"/>
</dbReference>
<dbReference type="OMA" id="KFFGSCV"/>
<dbReference type="PROSITE" id="PS50119">
    <property type="entry name" value="ZF_BBOX"/>
    <property type="match status" value="1"/>
</dbReference>
<dbReference type="InterPro" id="IPR006734">
    <property type="entry name" value="PLATZ"/>
</dbReference>
<dbReference type="FunCoup" id="A0A1U8AT71">
    <property type="interactions" value="12"/>
</dbReference>
<protein>
    <submittedName>
        <fullName evidence="3">Uncharacterized protein LOC104607293</fullName>
    </submittedName>
</protein>
<dbReference type="GO" id="GO:0008270">
    <property type="term" value="F:zinc ion binding"/>
    <property type="evidence" value="ECO:0007669"/>
    <property type="project" value="InterPro"/>
</dbReference>
<dbReference type="Proteomes" id="UP000189703">
    <property type="component" value="Unplaced"/>
</dbReference>
<feature type="compositionally biased region" description="Basic residues" evidence="1">
    <location>
        <begin position="210"/>
        <end position="219"/>
    </location>
</feature>
<dbReference type="RefSeq" id="XP_010271215.1">
    <property type="nucleotide sequence ID" value="XM_010272913.2"/>
</dbReference>
<evidence type="ECO:0000256" key="1">
    <source>
        <dbReference type="SAM" id="MobiDB-lite"/>
    </source>
</evidence>
<feature type="region of interest" description="Disordered" evidence="1">
    <location>
        <begin position="169"/>
        <end position="225"/>
    </location>
</feature>
<dbReference type="CDD" id="cd19756">
    <property type="entry name" value="Bbox2"/>
    <property type="match status" value="1"/>
</dbReference>
<evidence type="ECO:0000313" key="2">
    <source>
        <dbReference type="Proteomes" id="UP000189703"/>
    </source>
</evidence>
<dbReference type="eggNOG" id="ENOG502RYRT">
    <property type="taxonomic scope" value="Eukaryota"/>
</dbReference>
<dbReference type="OrthoDB" id="724537at2759"/>
<proteinExistence type="predicted"/>
<keyword evidence="2" id="KW-1185">Reference proteome</keyword>
<reference evidence="3" key="1">
    <citation type="submission" date="2025-08" db="UniProtKB">
        <authorList>
            <consortium name="RefSeq"/>
        </authorList>
    </citation>
    <scope>IDENTIFICATION</scope>
</reference>
<dbReference type="KEGG" id="nnu:104607293"/>